<proteinExistence type="predicted"/>
<evidence type="ECO:0000313" key="2">
    <source>
        <dbReference type="EMBL" id="MDW9255115.1"/>
    </source>
</evidence>
<comment type="caution">
    <text evidence="2">The sequence shown here is derived from an EMBL/GenBank/DDBJ whole genome shotgun (WGS) entry which is preliminary data.</text>
</comment>
<evidence type="ECO:0000256" key="1">
    <source>
        <dbReference type="SAM" id="MobiDB-lite"/>
    </source>
</evidence>
<organism evidence="2 3">
    <name type="scientific">Burkholderia thailandensis</name>
    <dbReference type="NCBI Taxonomy" id="57975"/>
    <lineage>
        <taxon>Bacteria</taxon>
        <taxon>Pseudomonadati</taxon>
        <taxon>Pseudomonadota</taxon>
        <taxon>Betaproteobacteria</taxon>
        <taxon>Burkholderiales</taxon>
        <taxon>Burkholderiaceae</taxon>
        <taxon>Burkholderia</taxon>
        <taxon>pseudomallei group</taxon>
    </lineage>
</organism>
<reference evidence="2" key="1">
    <citation type="submission" date="2018-08" db="EMBL/GenBank/DDBJ databases">
        <title>Identification of Burkholderia cepacia strains that express a Burkholderia pseudomallei-like capsular polysaccharide.</title>
        <authorList>
            <person name="Burtnick M.N."/>
            <person name="Vongsouvath M."/>
            <person name="Newton P."/>
            <person name="Wuthiekanun V."/>
            <person name="Limmathurotsakul D."/>
            <person name="Brett P.J."/>
            <person name="Chantratita N."/>
            <person name="Dance D.A."/>
        </authorList>
    </citation>
    <scope>NUCLEOTIDE SEQUENCE</scope>
    <source>
        <strain evidence="2">SBXCC001</strain>
    </source>
</reference>
<protein>
    <submittedName>
        <fullName evidence="2">Uncharacterized protein</fullName>
    </submittedName>
</protein>
<feature type="region of interest" description="Disordered" evidence="1">
    <location>
        <begin position="1"/>
        <end position="22"/>
    </location>
</feature>
<sequence length="44" mass="4649">MRPGRAKGNPNQRPIHDGVSRRAAARAATISISLVPNRASHCTG</sequence>
<evidence type="ECO:0000313" key="3">
    <source>
        <dbReference type="Proteomes" id="UP001272137"/>
    </source>
</evidence>
<dbReference type="EMBL" id="QXCT01000002">
    <property type="protein sequence ID" value="MDW9255115.1"/>
    <property type="molecule type" value="Genomic_DNA"/>
</dbReference>
<accession>A0AAW9CW20</accession>
<dbReference type="AlphaFoldDB" id="A0AAW9CW20"/>
<name>A0AAW9CW20_BURTH</name>
<dbReference type="Proteomes" id="UP001272137">
    <property type="component" value="Unassembled WGS sequence"/>
</dbReference>
<gene>
    <name evidence="2" type="ORF">C7S16_2831</name>
</gene>